<proteinExistence type="predicted"/>
<dbReference type="Proteomes" id="UP001174909">
    <property type="component" value="Unassembled WGS sequence"/>
</dbReference>
<dbReference type="InterPro" id="IPR028651">
    <property type="entry name" value="ING_fam"/>
</dbReference>
<dbReference type="Pfam" id="PF12998">
    <property type="entry name" value="ING"/>
    <property type="match status" value="1"/>
</dbReference>
<feature type="domain" description="Inhibitor of growth protein N-terminal histone-binding" evidence="3">
    <location>
        <begin position="6"/>
        <end position="107"/>
    </location>
</feature>
<organism evidence="4 5">
    <name type="scientific">Geodia barretti</name>
    <name type="common">Barrett's horny sponge</name>
    <dbReference type="NCBI Taxonomy" id="519541"/>
    <lineage>
        <taxon>Eukaryota</taxon>
        <taxon>Metazoa</taxon>
        <taxon>Porifera</taxon>
        <taxon>Demospongiae</taxon>
        <taxon>Heteroscleromorpha</taxon>
        <taxon>Tetractinellida</taxon>
        <taxon>Astrophorina</taxon>
        <taxon>Geodiidae</taxon>
        <taxon>Geodia</taxon>
    </lineage>
</organism>
<dbReference type="PANTHER" id="PTHR10333:SF42">
    <property type="entry name" value="INHIBITOR OF GROWTH PROTEIN 5"/>
    <property type="match status" value="1"/>
</dbReference>
<protein>
    <submittedName>
        <fullName evidence="4">Inhibitor of growth protein 5</fullName>
    </submittedName>
</protein>
<dbReference type="GO" id="GO:0005634">
    <property type="term" value="C:nucleus"/>
    <property type="evidence" value="ECO:0007669"/>
    <property type="project" value="TreeGrafter"/>
</dbReference>
<dbReference type="CDD" id="cd16859">
    <property type="entry name" value="ING_ING4_5"/>
    <property type="match status" value="1"/>
</dbReference>
<evidence type="ECO:0000256" key="2">
    <source>
        <dbReference type="SAM" id="MobiDB-lite"/>
    </source>
</evidence>
<keyword evidence="1" id="KW-0156">Chromatin regulator</keyword>
<evidence type="ECO:0000313" key="4">
    <source>
        <dbReference type="EMBL" id="CAI8048012.1"/>
    </source>
</evidence>
<dbReference type="GO" id="GO:0006325">
    <property type="term" value="P:chromatin organization"/>
    <property type="evidence" value="ECO:0007669"/>
    <property type="project" value="UniProtKB-KW"/>
</dbReference>
<comment type="caution">
    <text evidence="4">The sequence shown here is derived from an EMBL/GenBank/DDBJ whole genome shotgun (WGS) entry which is preliminary data.</text>
</comment>
<sequence>MASALYLENFLENIENLPTELQRNFTLMRSLDQRAQDLLKEIDVNSADYKAKVKDLSKEERKERLTKIQETFQKAREYSDDKVQIAMQMYEMVDKHIRRLDSDLSRFEQELKMKEPGMRRTSISSIAEMAPPSLHNKGRKRSTIIETAGGSRKKKLASTSEEPR</sequence>
<keyword evidence="5" id="KW-1185">Reference proteome</keyword>
<evidence type="ECO:0000313" key="5">
    <source>
        <dbReference type="Proteomes" id="UP001174909"/>
    </source>
</evidence>
<dbReference type="AlphaFoldDB" id="A0AA35XEI8"/>
<name>A0AA35XEI8_GEOBA</name>
<dbReference type="GO" id="GO:0006355">
    <property type="term" value="P:regulation of DNA-templated transcription"/>
    <property type="evidence" value="ECO:0007669"/>
    <property type="project" value="TreeGrafter"/>
</dbReference>
<evidence type="ECO:0000259" key="3">
    <source>
        <dbReference type="SMART" id="SM01408"/>
    </source>
</evidence>
<gene>
    <name evidence="4" type="ORF">GBAR_LOCUS26528</name>
</gene>
<dbReference type="PANTHER" id="PTHR10333">
    <property type="entry name" value="INHIBITOR OF GROWTH PROTEIN"/>
    <property type="match status" value="1"/>
</dbReference>
<dbReference type="EMBL" id="CASHTH010003691">
    <property type="protein sequence ID" value="CAI8048012.1"/>
    <property type="molecule type" value="Genomic_DNA"/>
</dbReference>
<dbReference type="SMART" id="SM01408">
    <property type="entry name" value="ING"/>
    <property type="match status" value="1"/>
</dbReference>
<accession>A0AA35XEI8</accession>
<dbReference type="Gene3D" id="6.10.140.1740">
    <property type="match status" value="1"/>
</dbReference>
<feature type="region of interest" description="Disordered" evidence="2">
    <location>
        <begin position="126"/>
        <end position="164"/>
    </location>
</feature>
<reference evidence="4" key="1">
    <citation type="submission" date="2023-03" db="EMBL/GenBank/DDBJ databases">
        <authorList>
            <person name="Steffen K."/>
            <person name="Cardenas P."/>
        </authorList>
    </citation>
    <scope>NUCLEOTIDE SEQUENCE</scope>
</reference>
<dbReference type="InterPro" id="IPR024610">
    <property type="entry name" value="ING_N_histone-binding"/>
</dbReference>
<evidence type="ECO:0000256" key="1">
    <source>
        <dbReference type="ARBA" id="ARBA00022853"/>
    </source>
</evidence>